<organism evidence="15 16">
    <name type="scientific">Nocardioides gansuensis</name>
    <dbReference type="NCBI Taxonomy" id="2138300"/>
    <lineage>
        <taxon>Bacteria</taxon>
        <taxon>Bacillati</taxon>
        <taxon>Actinomycetota</taxon>
        <taxon>Actinomycetes</taxon>
        <taxon>Propionibacteriales</taxon>
        <taxon>Nocardioidaceae</taxon>
        <taxon>Nocardioides</taxon>
    </lineage>
</organism>
<comment type="function">
    <text evidence="11">A helicase/nuclease that prepares dsDNA breaks (DSB) for recombinational DNA repair. Binds to DSBs and unwinds DNA via a highly rapid and processive ATP-dependent bidirectional helicase activity. Unwinds dsDNA until it encounters a Chi (crossover hotspot instigator) sequence from the 3' direction. Cuts ssDNA a few nucleotides 3' to the Chi site. The properties and activities of the enzyme are changed at Chi. The Chi-altered holoenzyme produces a long 3'-ssDNA overhang and facilitates RecA-binding to the ssDNA for homologous DNA recombination and repair. Holoenzyme degrades any linearized DNA that is unable to undergo homologous recombination. In the holoenzyme this subunit has ssDNA-dependent ATPase and 5'-3' helicase activity. When added to pre-assembled RecBC greatly stimulates nuclease activity and augments holoenzyme processivity. Negatively regulates the RecA-loading ability of RecBCD.</text>
</comment>
<feature type="region of interest" description="Disordered" evidence="12">
    <location>
        <begin position="1"/>
        <end position="33"/>
    </location>
</feature>
<dbReference type="Pfam" id="PF13604">
    <property type="entry name" value="AAA_30"/>
    <property type="match status" value="1"/>
</dbReference>
<comment type="miscellaneous">
    <text evidence="11">In the RecBCD complex, RecB has a slow 3'-5' helicase, an exonuclease activity and loads RecA onto ssDNA, RecD has a fast 5'-3' helicase activity, while RecC stimulates the ATPase and processivity of the RecB helicase and contributes to recognition of the Chi site.</text>
</comment>
<dbReference type="InterPro" id="IPR027785">
    <property type="entry name" value="UvrD-like_helicase_C"/>
</dbReference>
<keyword evidence="8 11" id="KW-0238">DNA-binding</keyword>
<dbReference type="GO" id="GO:0043139">
    <property type="term" value="F:5'-3' DNA helicase activity"/>
    <property type="evidence" value="ECO:0007669"/>
    <property type="project" value="UniProtKB-UniRule"/>
</dbReference>
<feature type="domain" description="UvrD-like helicase C-terminal" evidence="13">
    <location>
        <begin position="574"/>
        <end position="620"/>
    </location>
</feature>
<evidence type="ECO:0000313" key="15">
    <source>
        <dbReference type="EMBL" id="PVG82562.1"/>
    </source>
</evidence>
<evidence type="ECO:0000256" key="8">
    <source>
        <dbReference type="ARBA" id="ARBA00023125"/>
    </source>
</evidence>
<evidence type="ECO:0000256" key="12">
    <source>
        <dbReference type="SAM" id="MobiDB-lite"/>
    </source>
</evidence>
<dbReference type="InterPro" id="IPR050534">
    <property type="entry name" value="Coronavir_polyprotein_1ab"/>
</dbReference>
<dbReference type="InterPro" id="IPR027417">
    <property type="entry name" value="P-loop_NTPase"/>
</dbReference>
<comment type="caution">
    <text evidence="15">The sequence shown here is derived from an EMBL/GenBank/DDBJ whole genome shotgun (WGS) entry which is preliminary data.</text>
</comment>
<feature type="domain" description="RecBCD enzyme subunit RecD N-terminal" evidence="14">
    <location>
        <begin position="93"/>
        <end position="169"/>
    </location>
</feature>
<dbReference type="InterPro" id="IPR006344">
    <property type="entry name" value="RecD"/>
</dbReference>
<evidence type="ECO:0000259" key="14">
    <source>
        <dbReference type="Pfam" id="PF21185"/>
    </source>
</evidence>
<keyword evidence="16" id="KW-1185">Reference proteome</keyword>
<keyword evidence="3 11" id="KW-0227">DNA damage</keyword>
<dbReference type="CDD" id="cd17933">
    <property type="entry name" value="DEXSc_RecD-like"/>
    <property type="match status" value="1"/>
</dbReference>
<proteinExistence type="inferred from homology"/>
<accession>A0A2T8FA17</accession>
<dbReference type="GO" id="GO:0000724">
    <property type="term" value="P:double-strand break repair via homologous recombination"/>
    <property type="evidence" value="ECO:0007669"/>
    <property type="project" value="UniProtKB-UniRule"/>
</dbReference>
<evidence type="ECO:0000256" key="3">
    <source>
        <dbReference type="ARBA" id="ARBA00022763"/>
    </source>
</evidence>
<comment type="subunit">
    <text evidence="11">Heterotrimer of RecB, RecC and RecD. All subunits contribute to DNA-binding.</text>
</comment>
<evidence type="ECO:0000256" key="10">
    <source>
        <dbReference type="ARBA" id="ARBA00023235"/>
    </source>
</evidence>
<dbReference type="Proteomes" id="UP000246018">
    <property type="component" value="Unassembled WGS sequence"/>
</dbReference>
<evidence type="ECO:0000256" key="9">
    <source>
        <dbReference type="ARBA" id="ARBA00023204"/>
    </source>
</evidence>
<protein>
    <recommendedName>
        <fullName evidence="11">RecBCD enzyme subunit RecD</fullName>
        <ecNumber evidence="11">5.6.2.3</ecNumber>
    </recommendedName>
    <alternativeName>
        <fullName evidence="11">DNA 5'-3' helicase subunit RecD</fullName>
    </alternativeName>
    <alternativeName>
        <fullName evidence="11">Exonuclease V subunit RecD</fullName>
        <shortName evidence="11">ExoV subunit RecD</shortName>
    </alternativeName>
    <alternativeName>
        <fullName evidence="11">Helicase/nuclease RecBCD subunit RecD</fullName>
    </alternativeName>
</protein>
<keyword evidence="6 11" id="KW-0269">Exonuclease</keyword>
<dbReference type="NCBIfam" id="TIGR01447">
    <property type="entry name" value="recD"/>
    <property type="match status" value="1"/>
</dbReference>
<dbReference type="GO" id="GO:0005524">
    <property type="term" value="F:ATP binding"/>
    <property type="evidence" value="ECO:0007669"/>
    <property type="project" value="UniProtKB-UniRule"/>
</dbReference>
<evidence type="ECO:0000256" key="5">
    <source>
        <dbReference type="ARBA" id="ARBA00022806"/>
    </source>
</evidence>
<dbReference type="GO" id="GO:0009338">
    <property type="term" value="C:exodeoxyribonuclease V complex"/>
    <property type="evidence" value="ECO:0007669"/>
    <property type="project" value="InterPro"/>
</dbReference>
<dbReference type="SUPFAM" id="SSF52540">
    <property type="entry name" value="P-loop containing nucleoside triphosphate hydrolases"/>
    <property type="match status" value="1"/>
</dbReference>
<dbReference type="InterPro" id="IPR041851">
    <property type="entry name" value="RecD_N_sf"/>
</dbReference>
<dbReference type="HAMAP" id="MF_01487">
    <property type="entry name" value="RecD"/>
    <property type="match status" value="1"/>
</dbReference>
<reference evidence="15 16" key="1">
    <citation type="submission" date="2018-04" db="EMBL/GenBank/DDBJ databases">
        <title>Genome of Nocardioides gansuensis WSJ-1.</title>
        <authorList>
            <person name="Wu S."/>
            <person name="Wang G."/>
        </authorList>
    </citation>
    <scope>NUCLEOTIDE SEQUENCE [LARGE SCALE GENOMIC DNA]</scope>
    <source>
        <strain evidence="15 16">WSJ-1</strain>
    </source>
</reference>
<keyword evidence="4 11" id="KW-0378">Hydrolase</keyword>
<dbReference type="GO" id="GO:0008854">
    <property type="term" value="F:exodeoxyribonuclease V activity"/>
    <property type="evidence" value="ECO:0007669"/>
    <property type="project" value="InterPro"/>
</dbReference>
<evidence type="ECO:0000256" key="6">
    <source>
        <dbReference type="ARBA" id="ARBA00022839"/>
    </source>
</evidence>
<dbReference type="CDD" id="cd18809">
    <property type="entry name" value="SF1_C_RecD"/>
    <property type="match status" value="1"/>
</dbReference>
<evidence type="ECO:0000259" key="13">
    <source>
        <dbReference type="Pfam" id="PF13538"/>
    </source>
</evidence>
<keyword evidence="2 11" id="KW-0547">Nucleotide-binding</keyword>
<keyword evidence="5 11" id="KW-0347">Helicase</keyword>
<dbReference type="GO" id="GO:0016887">
    <property type="term" value="F:ATP hydrolysis activity"/>
    <property type="evidence" value="ECO:0007669"/>
    <property type="project" value="RHEA"/>
</dbReference>
<comment type="similarity">
    <text evidence="11">Belongs to the RecD family.</text>
</comment>
<dbReference type="InterPro" id="IPR049550">
    <property type="entry name" value="RecD_N"/>
</dbReference>
<evidence type="ECO:0000256" key="1">
    <source>
        <dbReference type="ARBA" id="ARBA00022722"/>
    </source>
</evidence>
<dbReference type="GO" id="GO:0003677">
    <property type="term" value="F:DNA binding"/>
    <property type="evidence" value="ECO:0007669"/>
    <property type="project" value="UniProtKB-UniRule"/>
</dbReference>
<gene>
    <name evidence="11 15" type="primary">recD</name>
    <name evidence="15" type="ORF">DDE18_12720</name>
</gene>
<dbReference type="OrthoDB" id="9763659at2"/>
<evidence type="ECO:0000256" key="7">
    <source>
        <dbReference type="ARBA" id="ARBA00022840"/>
    </source>
</evidence>
<dbReference type="Gene3D" id="3.40.50.300">
    <property type="entry name" value="P-loop containing nucleotide triphosphate hydrolases"/>
    <property type="match status" value="3"/>
</dbReference>
<dbReference type="Pfam" id="PF13538">
    <property type="entry name" value="UvrD_C_2"/>
    <property type="match status" value="1"/>
</dbReference>
<dbReference type="AlphaFoldDB" id="A0A2T8FA17"/>
<evidence type="ECO:0000256" key="2">
    <source>
        <dbReference type="ARBA" id="ARBA00022741"/>
    </source>
</evidence>
<name>A0A2T8FA17_9ACTN</name>
<sequence>MATARLRPGHPPRRRPLPLPPRHVRAGHPTGGRCPVRGLRVAAARRPRHRPVGAPRRRPGGGGVVTELFEPVDAADRDLALSATGLLAVFNSAGVVTAADVHVARTLGRLGGEPDDEVLLAVALTCRAVRAGSVCLDLSTARDLPVALDLPWPEPAAWARSVAASPLVALGVLRWDAGLLYLDRYHEQETQVLDDLSARAGSTPAHEPGLLDARLARVFPEEGYDEQRAACRQAAARWTTVLTGGPGTGKTTAVAGLLVALAEQAEARGDALRIALTAPTGKAAARLEEAVRSSAARFAPEDRARLEDLHASTLHRLLRRDPGNSTRFRHHRANRLPHDVVVVDETSMVSLTMMARLLEAVRPDARLVLVGDPDQLSSVEAGAVLSDLVRGYAGRDDSPVAALATTHRFGAEIGRLAAALRDGDADEAVAVLAAGHDQVRWVTDPDPGQVVRAAALPAALALRDAAVAGDAERALAALDRHRLLCAHRDGPYGVHHWNRRLEQWLAAETGDPLHERSYIGRPLLVTANDYALGVYNGDSGVVIDGPLGRRAVIGSADGHRDFAPSRLGDVETMHAMTIHKSQGSQADEVTVLLPDEESRLLTRELFYTAVTRARTRVRVVGSEQAVRAAIGRRAQRASGLATRLGAGA</sequence>
<keyword evidence="9 11" id="KW-0234">DNA repair</keyword>
<dbReference type="GO" id="GO:0017116">
    <property type="term" value="F:single-stranded DNA helicase activity"/>
    <property type="evidence" value="ECO:0007669"/>
    <property type="project" value="TreeGrafter"/>
</dbReference>
<keyword evidence="7 11" id="KW-0067">ATP-binding</keyword>
<keyword evidence="1 11" id="KW-0540">Nuclease</keyword>
<dbReference type="PANTHER" id="PTHR43788:SF6">
    <property type="entry name" value="DNA HELICASE B"/>
    <property type="match status" value="1"/>
</dbReference>
<feature type="compositionally biased region" description="Basic residues" evidence="12">
    <location>
        <begin position="7"/>
        <end position="26"/>
    </location>
</feature>
<dbReference type="EMBL" id="QDGZ01000005">
    <property type="protein sequence ID" value="PVG82562.1"/>
    <property type="molecule type" value="Genomic_DNA"/>
</dbReference>
<dbReference type="PANTHER" id="PTHR43788">
    <property type="entry name" value="DNA2/NAM7 HELICASE FAMILY MEMBER"/>
    <property type="match status" value="1"/>
</dbReference>
<evidence type="ECO:0000256" key="4">
    <source>
        <dbReference type="ARBA" id="ARBA00022801"/>
    </source>
</evidence>
<feature type="binding site" evidence="11">
    <location>
        <begin position="244"/>
        <end position="251"/>
    </location>
    <ligand>
        <name>ATP</name>
        <dbReference type="ChEBI" id="CHEBI:30616"/>
    </ligand>
</feature>
<dbReference type="Gene3D" id="1.10.10.1020">
    <property type="entry name" value="RecBCD complex, subunit RecD, N-terminal domain"/>
    <property type="match status" value="1"/>
</dbReference>
<keyword evidence="10 11" id="KW-0413">Isomerase</keyword>
<evidence type="ECO:0000256" key="11">
    <source>
        <dbReference type="HAMAP-Rule" id="MF_01487"/>
    </source>
</evidence>
<dbReference type="Pfam" id="PF21185">
    <property type="entry name" value="RecD_N"/>
    <property type="match status" value="1"/>
</dbReference>
<dbReference type="EC" id="5.6.2.3" evidence="11"/>
<comment type="catalytic activity">
    <reaction evidence="11">
        <text>ATP + H2O = ADP + phosphate + H(+)</text>
        <dbReference type="Rhea" id="RHEA:13065"/>
        <dbReference type="ChEBI" id="CHEBI:15377"/>
        <dbReference type="ChEBI" id="CHEBI:15378"/>
        <dbReference type="ChEBI" id="CHEBI:30616"/>
        <dbReference type="ChEBI" id="CHEBI:43474"/>
        <dbReference type="ChEBI" id="CHEBI:456216"/>
        <dbReference type="EC" id="5.6.2.3"/>
    </reaction>
</comment>
<evidence type="ECO:0000313" key="16">
    <source>
        <dbReference type="Proteomes" id="UP000246018"/>
    </source>
</evidence>